<dbReference type="Proteomes" id="UP000054279">
    <property type="component" value="Unassembled WGS sequence"/>
</dbReference>
<organism evidence="8 9">
    <name type="scientific">Sphaerobolus stellatus (strain SS14)</name>
    <dbReference type="NCBI Taxonomy" id="990650"/>
    <lineage>
        <taxon>Eukaryota</taxon>
        <taxon>Fungi</taxon>
        <taxon>Dikarya</taxon>
        <taxon>Basidiomycota</taxon>
        <taxon>Agaricomycotina</taxon>
        <taxon>Agaricomycetes</taxon>
        <taxon>Phallomycetidae</taxon>
        <taxon>Geastrales</taxon>
        <taxon>Sphaerobolaceae</taxon>
        <taxon>Sphaerobolus</taxon>
    </lineage>
</organism>
<dbReference type="EMBL" id="KN837185">
    <property type="protein sequence ID" value="KIJ35762.1"/>
    <property type="molecule type" value="Genomic_DNA"/>
</dbReference>
<keyword evidence="9" id="KW-1185">Reference proteome</keyword>
<evidence type="ECO:0000313" key="9">
    <source>
        <dbReference type="Proteomes" id="UP000054279"/>
    </source>
</evidence>
<dbReference type="PROSITE" id="PS00062">
    <property type="entry name" value="ALDOKETO_REDUCTASE_2"/>
    <property type="match status" value="1"/>
</dbReference>
<dbReference type="OrthoDB" id="416253at2759"/>
<evidence type="ECO:0000256" key="6">
    <source>
        <dbReference type="PIRSR" id="PIRSR000097-3"/>
    </source>
</evidence>
<dbReference type="InterPro" id="IPR044494">
    <property type="entry name" value="AKR3C2/3"/>
</dbReference>
<dbReference type="FunFam" id="3.20.20.100:FF:000002">
    <property type="entry name" value="2,5-diketo-D-gluconic acid reductase A"/>
    <property type="match status" value="1"/>
</dbReference>
<evidence type="ECO:0000256" key="2">
    <source>
        <dbReference type="ARBA" id="ARBA00022857"/>
    </source>
</evidence>
<keyword evidence="3" id="KW-0560">Oxidoreductase</keyword>
<evidence type="ECO:0000256" key="4">
    <source>
        <dbReference type="PIRSR" id="PIRSR000097-1"/>
    </source>
</evidence>
<dbReference type="PANTHER" id="PTHR43827">
    <property type="entry name" value="2,5-DIKETO-D-GLUCONIC ACID REDUCTASE"/>
    <property type="match status" value="1"/>
</dbReference>
<dbReference type="AlphaFoldDB" id="A0A0C9V281"/>
<comment type="similarity">
    <text evidence="1">Belongs to the aldo/keto reductase family.</text>
</comment>
<dbReference type="InterPro" id="IPR020471">
    <property type="entry name" value="AKR"/>
</dbReference>
<dbReference type="InterPro" id="IPR036812">
    <property type="entry name" value="NAD(P)_OxRdtase_dom_sf"/>
</dbReference>
<feature type="site" description="Lowers pKa of active site Tyr" evidence="6">
    <location>
        <position position="77"/>
    </location>
</feature>
<feature type="active site" description="Proton donor" evidence="4">
    <location>
        <position position="52"/>
    </location>
</feature>
<feature type="domain" description="NADP-dependent oxidoreductase" evidence="7">
    <location>
        <begin position="20"/>
        <end position="273"/>
    </location>
</feature>
<evidence type="ECO:0000256" key="3">
    <source>
        <dbReference type="ARBA" id="ARBA00023002"/>
    </source>
</evidence>
<dbReference type="PRINTS" id="PR00069">
    <property type="entry name" value="ALDKETRDTASE"/>
</dbReference>
<dbReference type="InterPro" id="IPR018170">
    <property type="entry name" value="Aldo/ket_reductase_CS"/>
</dbReference>
<dbReference type="HOGENOM" id="CLU_023205_0_3_1"/>
<evidence type="ECO:0000256" key="1">
    <source>
        <dbReference type="ARBA" id="ARBA00007905"/>
    </source>
</evidence>
<gene>
    <name evidence="8" type="ORF">M422DRAFT_261943</name>
</gene>
<evidence type="ECO:0000313" key="8">
    <source>
        <dbReference type="EMBL" id="KIJ35762.1"/>
    </source>
</evidence>
<dbReference type="PIRSF" id="PIRSF000097">
    <property type="entry name" value="AKR"/>
    <property type="match status" value="1"/>
</dbReference>
<dbReference type="PANTHER" id="PTHR43827:SF3">
    <property type="entry name" value="NADP-DEPENDENT OXIDOREDUCTASE DOMAIN-CONTAINING PROTEIN"/>
    <property type="match status" value="1"/>
</dbReference>
<dbReference type="InterPro" id="IPR023210">
    <property type="entry name" value="NADP_OxRdtase_dom"/>
</dbReference>
<protein>
    <recommendedName>
        <fullName evidence="7">NADP-dependent oxidoreductase domain-containing protein</fullName>
    </recommendedName>
</protein>
<reference evidence="8 9" key="1">
    <citation type="submission" date="2014-06" db="EMBL/GenBank/DDBJ databases">
        <title>Evolutionary Origins and Diversification of the Mycorrhizal Mutualists.</title>
        <authorList>
            <consortium name="DOE Joint Genome Institute"/>
            <consortium name="Mycorrhizal Genomics Consortium"/>
            <person name="Kohler A."/>
            <person name="Kuo A."/>
            <person name="Nagy L.G."/>
            <person name="Floudas D."/>
            <person name="Copeland A."/>
            <person name="Barry K.W."/>
            <person name="Cichocki N."/>
            <person name="Veneault-Fourrey C."/>
            <person name="LaButti K."/>
            <person name="Lindquist E.A."/>
            <person name="Lipzen A."/>
            <person name="Lundell T."/>
            <person name="Morin E."/>
            <person name="Murat C."/>
            <person name="Riley R."/>
            <person name="Ohm R."/>
            <person name="Sun H."/>
            <person name="Tunlid A."/>
            <person name="Henrissat B."/>
            <person name="Grigoriev I.V."/>
            <person name="Hibbett D.S."/>
            <person name="Martin F."/>
        </authorList>
    </citation>
    <scope>NUCLEOTIDE SEQUENCE [LARGE SCALE GENOMIC DNA]</scope>
    <source>
        <strain evidence="8 9">SS14</strain>
    </source>
</reference>
<evidence type="ECO:0000259" key="7">
    <source>
        <dbReference type="Pfam" id="PF00248"/>
    </source>
</evidence>
<dbReference type="Gene3D" id="3.20.20.100">
    <property type="entry name" value="NADP-dependent oxidoreductase domain"/>
    <property type="match status" value="1"/>
</dbReference>
<dbReference type="GO" id="GO:0016616">
    <property type="term" value="F:oxidoreductase activity, acting on the CH-OH group of donors, NAD or NADP as acceptor"/>
    <property type="evidence" value="ECO:0007669"/>
    <property type="project" value="UniProtKB-ARBA"/>
</dbReference>
<proteinExistence type="inferred from homology"/>
<dbReference type="Pfam" id="PF00248">
    <property type="entry name" value="Aldo_ket_red"/>
    <property type="match status" value="1"/>
</dbReference>
<evidence type="ECO:0000256" key="5">
    <source>
        <dbReference type="PIRSR" id="PIRSR000097-2"/>
    </source>
</evidence>
<dbReference type="SUPFAM" id="SSF51430">
    <property type="entry name" value="NAD(P)-linked oxidoreductase"/>
    <property type="match status" value="1"/>
</dbReference>
<sequence>MSTTVTRVLKNGSKVPWIGFGTGTALYNRDAEKDVLRAIDAGFIHLDGAQAYGNEDSLGKAIANAKVPRESLWVTTKLGALNGQTVEESLKGSLQRLGLDYVDLWLIHTPTGLEDKLKDVWKQFIEVRNKGLAKNIGVSNFRIKDLEKILEGGDTEIPQLNQIELHPYVLKATQPLLDFQNKHGIKTESYGGLIPVSTKTDGPLAPVLKEITSEVAKRHGSPVTEAQVLLKWLEARDIIIVTTSSKESRLKEYLDALNVPQLTPEEVSAIDAAGSKLHFRKFGQHMDS</sequence>
<dbReference type="GO" id="GO:0016652">
    <property type="term" value="F:oxidoreductase activity, acting on NAD(P)H as acceptor"/>
    <property type="evidence" value="ECO:0007669"/>
    <property type="project" value="InterPro"/>
</dbReference>
<feature type="binding site" evidence="5">
    <location>
        <position position="108"/>
    </location>
    <ligand>
        <name>substrate</name>
    </ligand>
</feature>
<keyword evidence="2" id="KW-0521">NADP</keyword>
<name>A0A0C9V281_SPHS4</name>
<dbReference type="CDD" id="cd19120">
    <property type="entry name" value="AKR_AKR3C2-3"/>
    <property type="match status" value="1"/>
</dbReference>
<accession>A0A0C9V281</accession>